<evidence type="ECO:0000256" key="3">
    <source>
        <dbReference type="ARBA" id="ARBA00022692"/>
    </source>
</evidence>
<keyword evidence="5 7" id="KW-0472">Membrane</keyword>
<organism evidence="8 9">
    <name type="scientific">Polyporus arcularius HHB13444</name>
    <dbReference type="NCBI Taxonomy" id="1314778"/>
    <lineage>
        <taxon>Eukaryota</taxon>
        <taxon>Fungi</taxon>
        <taxon>Dikarya</taxon>
        <taxon>Basidiomycota</taxon>
        <taxon>Agaricomycotina</taxon>
        <taxon>Agaricomycetes</taxon>
        <taxon>Polyporales</taxon>
        <taxon>Polyporaceae</taxon>
        <taxon>Polyporus</taxon>
    </lineage>
</organism>
<feature type="transmembrane region" description="Helical" evidence="7">
    <location>
        <begin position="300"/>
        <end position="323"/>
    </location>
</feature>
<dbReference type="EMBL" id="ML211205">
    <property type="protein sequence ID" value="TFK86313.1"/>
    <property type="molecule type" value="Genomic_DNA"/>
</dbReference>
<evidence type="ECO:0000313" key="9">
    <source>
        <dbReference type="Proteomes" id="UP000308197"/>
    </source>
</evidence>
<evidence type="ECO:0000256" key="7">
    <source>
        <dbReference type="SAM" id="Phobius"/>
    </source>
</evidence>
<keyword evidence="9" id="KW-1185">Reference proteome</keyword>
<keyword evidence="3 7" id="KW-0812">Transmembrane</keyword>
<evidence type="ECO:0000256" key="1">
    <source>
        <dbReference type="ARBA" id="ARBA00004141"/>
    </source>
</evidence>
<dbReference type="Pfam" id="PF07690">
    <property type="entry name" value="MFS_1"/>
    <property type="match status" value="1"/>
</dbReference>
<evidence type="ECO:0000256" key="2">
    <source>
        <dbReference type="ARBA" id="ARBA00022448"/>
    </source>
</evidence>
<feature type="compositionally biased region" description="Polar residues" evidence="6">
    <location>
        <begin position="41"/>
        <end position="50"/>
    </location>
</feature>
<protein>
    <submittedName>
        <fullName evidence="8">MFS general substrate transporter</fullName>
    </submittedName>
</protein>
<dbReference type="PANTHER" id="PTHR43791">
    <property type="entry name" value="PERMEASE-RELATED"/>
    <property type="match status" value="1"/>
</dbReference>
<feature type="region of interest" description="Disordered" evidence="6">
    <location>
        <begin position="1"/>
        <end position="63"/>
    </location>
</feature>
<dbReference type="SUPFAM" id="SSF103473">
    <property type="entry name" value="MFS general substrate transporter"/>
    <property type="match status" value="1"/>
</dbReference>
<evidence type="ECO:0000256" key="4">
    <source>
        <dbReference type="ARBA" id="ARBA00022989"/>
    </source>
</evidence>
<feature type="transmembrane region" description="Helical" evidence="7">
    <location>
        <begin position="161"/>
        <end position="185"/>
    </location>
</feature>
<dbReference type="Gene3D" id="1.20.1250.20">
    <property type="entry name" value="MFS general substrate transporter like domains"/>
    <property type="match status" value="2"/>
</dbReference>
<feature type="transmembrane region" description="Helical" evidence="7">
    <location>
        <begin position="361"/>
        <end position="380"/>
    </location>
</feature>
<evidence type="ECO:0000256" key="5">
    <source>
        <dbReference type="ARBA" id="ARBA00023136"/>
    </source>
</evidence>
<dbReference type="Proteomes" id="UP000308197">
    <property type="component" value="Unassembled WGS sequence"/>
</dbReference>
<dbReference type="FunCoup" id="A0A5C3PK24">
    <property type="interactions" value="75"/>
</dbReference>
<feature type="transmembrane region" description="Helical" evidence="7">
    <location>
        <begin position="419"/>
        <end position="439"/>
    </location>
</feature>
<dbReference type="GO" id="GO:0022857">
    <property type="term" value="F:transmembrane transporter activity"/>
    <property type="evidence" value="ECO:0007669"/>
    <property type="project" value="InterPro"/>
</dbReference>
<evidence type="ECO:0000313" key="8">
    <source>
        <dbReference type="EMBL" id="TFK86313.1"/>
    </source>
</evidence>
<dbReference type="InterPro" id="IPR036259">
    <property type="entry name" value="MFS_trans_sf"/>
</dbReference>
<feature type="transmembrane region" description="Helical" evidence="7">
    <location>
        <begin position="197"/>
        <end position="222"/>
    </location>
</feature>
<dbReference type="FunFam" id="1.20.1250.20:FF:000018">
    <property type="entry name" value="MFS transporter permease"/>
    <property type="match status" value="1"/>
</dbReference>
<keyword evidence="2" id="KW-0813">Transport</keyword>
<feature type="transmembrane region" description="Helical" evidence="7">
    <location>
        <begin position="228"/>
        <end position="252"/>
    </location>
</feature>
<feature type="transmembrane region" description="Helical" evidence="7">
    <location>
        <begin position="451"/>
        <end position="473"/>
    </location>
</feature>
<dbReference type="InterPro" id="IPR011701">
    <property type="entry name" value="MFS"/>
</dbReference>
<evidence type="ECO:0000256" key="6">
    <source>
        <dbReference type="SAM" id="MobiDB-lite"/>
    </source>
</evidence>
<feature type="transmembrane region" description="Helical" evidence="7">
    <location>
        <begin position="386"/>
        <end position="407"/>
    </location>
</feature>
<dbReference type="GO" id="GO:0016020">
    <property type="term" value="C:membrane"/>
    <property type="evidence" value="ECO:0007669"/>
    <property type="project" value="UniProtKB-SubCell"/>
</dbReference>
<feature type="compositionally biased region" description="Low complexity" evidence="6">
    <location>
        <begin position="7"/>
        <end position="24"/>
    </location>
</feature>
<comment type="subcellular location">
    <subcellularLocation>
        <location evidence="1">Membrane</location>
        <topology evidence="1">Multi-pass membrane protein</topology>
    </subcellularLocation>
</comment>
<feature type="transmembrane region" description="Helical" evidence="7">
    <location>
        <begin position="137"/>
        <end position="155"/>
    </location>
</feature>
<feature type="transmembrane region" description="Helical" evidence="7">
    <location>
        <begin position="329"/>
        <end position="349"/>
    </location>
</feature>
<dbReference type="PANTHER" id="PTHR43791:SF18">
    <property type="entry name" value="NICOTINIC ACID TRANSPORTER TNA1, PUTATIVE (AFU_ORTHOLOGUE AFUA_3G03820)-RELATED"/>
    <property type="match status" value="1"/>
</dbReference>
<proteinExistence type="predicted"/>
<dbReference type="AlphaFoldDB" id="A0A5C3PK24"/>
<accession>A0A5C3PK24</accession>
<keyword evidence="4 7" id="KW-1133">Transmembrane helix</keyword>
<dbReference type="InParanoid" id="A0A5C3PK24"/>
<dbReference type="FunFam" id="1.20.1250.20:FF:000013">
    <property type="entry name" value="MFS general substrate transporter"/>
    <property type="match status" value="1"/>
</dbReference>
<gene>
    <name evidence="8" type="ORF">K466DRAFT_524374</name>
</gene>
<dbReference type="STRING" id="1314778.A0A5C3PK24"/>
<sequence>MPGGVASTTMSSTTKTSSKSRSLSNDTMEKDAIEVVMVEKASSTAPSSSRELAYGGDDTLPPPPVLTADEERRLWRKIDWHIMPIITIMYLSSFVDRSNIGNAKLQGLLTQLDLTGNRYNIALVRVLVLKKFRPSRWLPGITVLWGITTTLMGLVKNYPQLVGVRTCLGIAEAGLAPGVFFYLSMWYPRHMLQTRMAMFWGGATLAGAFSGLLAFVISFMAGTAGLEGWAWIFIIEGMATVVVGIVAFFVLVDFPDTARFLTPGERAFVIHRKKYDRSSVGEDERFDVRHVWAALTDWQVWLLSLINMSVITPVYGISLFLPFGFNATISQLLTVPPYVVGTMTVVAWGVWSDRIQRRSPFVLCGQLLCLAGFAINISAAPIGVKYFGTFLVVSGGYAAYPAMTAWISNNVAGQYKRAVAIAIQVIFGNSGGAIASNAYRIMDAPRYLLGHGIEIMFVGMGLVLLPLTVVTYWRINIRRERRQQEAEEKGVKLSPEALRKLGDRAPDFRYML</sequence>
<name>A0A5C3PK24_9APHY</name>
<reference evidence="8 9" key="1">
    <citation type="journal article" date="2019" name="Nat. Ecol. Evol.">
        <title>Megaphylogeny resolves global patterns of mushroom evolution.</title>
        <authorList>
            <person name="Varga T."/>
            <person name="Krizsan K."/>
            <person name="Foldi C."/>
            <person name="Dima B."/>
            <person name="Sanchez-Garcia M."/>
            <person name="Sanchez-Ramirez S."/>
            <person name="Szollosi G.J."/>
            <person name="Szarkandi J.G."/>
            <person name="Papp V."/>
            <person name="Albert L."/>
            <person name="Andreopoulos W."/>
            <person name="Angelini C."/>
            <person name="Antonin V."/>
            <person name="Barry K.W."/>
            <person name="Bougher N.L."/>
            <person name="Buchanan P."/>
            <person name="Buyck B."/>
            <person name="Bense V."/>
            <person name="Catcheside P."/>
            <person name="Chovatia M."/>
            <person name="Cooper J."/>
            <person name="Damon W."/>
            <person name="Desjardin D."/>
            <person name="Finy P."/>
            <person name="Geml J."/>
            <person name="Haridas S."/>
            <person name="Hughes K."/>
            <person name="Justo A."/>
            <person name="Karasinski D."/>
            <person name="Kautmanova I."/>
            <person name="Kiss B."/>
            <person name="Kocsube S."/>
            <person name="Kotiranta H."/>
            <person name="LaButti K.M."/>
            <person name="Lechner B.E."/>
            <person name="Liimatainen K."/>
            <person name="Lipzen A."/>
            <person name="Lukacs Z."/>
            <person name="Mihaltcheva S."/>
            <person name="Morgado L.N."/>
            <person name="Niskanen T."/>
            <person name="Noordeloos M.E."/>
            <person name="Ohm R.A."/>
            <person name="Ortiz-Santana B."/>
            <person name="Ovrebo C."/>
            <person name="Racz N."/>
            <person name="Riley R."/>
            <person name="Savchenko A."/>
            <person name="Shiryaev A."/>
            <person name="Soop K."/>
            <person name="Spirin V."/>
            <person name="Szebenyi C."/>
            <person name="Tomsovsky M."/>
            <person name="Tulloss R.E."/>
            <person name="Uehling J."/>
            <person name="Grigoriev I.V."/>
            <person name="Vagvolgyi C."/>
            <person name="Papp T."/>
            <person name="Martin F.M."/>
            <person name="Miettinen O."/>
            <person name="Hibbett D.S."/>
            <person name="Nagy L.G."/>
        </authorList>
    </citation>
    <scope>NUCLEOTIDE SEQUENCE [LARGE SCALE GENOMIC DNA]</scope>
    <source>
        <strain evidence="8 9">HHB13444</strain>
    </source>
</reference>